<dbReference type="GO" id="GO:0071949">
    <property type="term" value="F:FAD binding"/>
    <property type="evidence" value="ECO:0007669"/>
    <property type="project" value="InterPro"/>
</dbReference>
<evidence type="ECO:0000256" key="2">
    <source>
        <dbReference type="ARBA" id="ARBA00005466"/>
    </source>
</evidence>
<proteinExistence type="inferred from homology"/>
<accession>A0A2T0LR39</accession>
<evidence type="ECO:0000313" key="8">
    <source>
        <dbReference type="Proteomes" id="UP000238362"/>
    </source>
</evidence>
<comment type="cofactor">
    <cofactor evidence="1">
        <name>FAD</name>
        <dbReference type="ChEBI" id="CHEBI:57692"/>
    </cofactor>
</comment>
<sequence length="452" mass="46520">MSIPSSTVHVLAGQVRGPVRTRGADGFADECGGFQTHLRHQPDVVVGALGAGDVCAAVRFAAERNLPVAVQATGHGTVSAADGGVLISTRRMDTVRLDPGAGTAWVAAGAPWRRVIDAAAAHGLAPLSGSAPDVGAVAYTLGGGLGPLARRYGYAADHVRSAEIVTADGRLRRVSPHAEPELFWALRGGGGAFGVVTGLEIGLVPVTTLYGGGLSFPATRSALAAYLRWTADLPDTLTSALAVVPFPDIPAVPEALRGRRIAQVRITCTDVAAGEELVAPLRAAGAPLLDTLGPVPFRDYGSIFQDPTKPHGYRGDSALLSGGDTAALGDVLDLTAAAPVPCIVDIRHLGGALARPPAEGSPVGHRSARYLLRVLSPVTGAEEFAAAGAAHARAFAAVRSYTLGRSLNFAYGQRVDPGTVFEPETHRRLAAVKSAVDPANLFRHSQNVASPC</sequence>
<dbReference type="InterPro" id="IPR012951">
    <property type="entry name" value="BBE"/>
</dbReference>
<dbReference type="InterPro" id="IPR050416">
    <property type="entry name" value="FAD-linked_Oxidoreductase"/>
</dbReference>
<dbReference type="Pfam" id="PF08031">
    <property type="entry name" value="BBE"/>
    <property type="match status" value="1"/>
</dbReference>
<dbReference type="OrthoDB" id="5169292at2"/>
<dbReference type="EMBL" id="PVNH01000008">
    <property type="protein sequence ID" value="PRX45932.1"/>
    <property type="molecule type" value="Genomic_DNA"/>
</dbReference>
<evidence type="ECO:0000256" key="3">
    <source>
        <dbReference type="ARBA" id="ARBA00022630"/>
    </source>
</evidence>
<dbReference type="InterPro" id="IPR016166">
    <property type="entry name" value="FAD-bd_PCMH"/>
</dbReference>
<dbReference type="Gene3D" id="3.40.462.20">
    <property type="match status" value="1"/>
</dbReference>
<comment type="caution">
    <text evidence="7">The sequence shown here is derived from an EMBL/GenBank/DDBJ whole genome shotgun (WGS) entry which is preliminary data.</text>
</comment>
<dbReference type="Pfam" id="PF01565">
    <property type="entry name" value="FAD_binding_4"/>
    <property type="match status" value="1"/>
</dbReference>
<evidence type="ECO:0000313" key="7">
    <source>
        <dbReference type="EMBL" id="PRX45932.1"/>
    </source>
</evidence>
<protein>
    <submittedName>
        <fullName evidence="7">FAD/FMN-containing dehydrogenase</fullName>
    </submittedName>
</protein>
<keyword evidence="8" id="KW-1185">Reference proteome</keyword>
<dbReference type="PANTHER" id="PTHR42973:SF39">
    <property type="entry name" value="FAD-BINDING PCMH-TYPE DOMAIN-CONTAINING PROTEIN"/>
    <property type="match status" value="1"/>
</dbReference>
<keyword evidence="5" id="KW-0560">Oxidoreductase</keyword>
<comment type="similarity">
    <text evidence="2">Belongs to the oxygen-dependent FAD-linked oxidoreductase family.</text>
</comment>
<keyword evidence="3" id="KW-0285">Flavoprotein</keyword>
<organism evidence="7 8">
    <name type="scientific">Prauserella shujinwangii</name>
    <dbReference type="NCBI Taxonomy" id="1453103"/>
    <lineage>
        <taxon>Bacteria</taxon>
        <taxon>Bacillati</taxon>
        <taxon>Actinomycetota</taxon>
        <taxon>Actinomycetes</taxon>
        <taxon>Pseudonocardiales</taxon>
        <taxon>Pseudonocardiaceae</taxon>
        <taxon>Prauserella</taxon>
    </lineage>
</organism>
<evidence type="ECO:0000259" key="6">
    <source>
        <dbReference type="PROSITE" id="PS51387"/>
    </source>
</evidence>
<evidence type="ECO:0000256" key="5">
    <source>
        <dbReference type="ARBA" id="ARBA00023002"/>
    </source>
</evidence>
<dbReference type="Gene3D" id="3.30.43.10">
    <property type="entry name" value="Uridine Diphospho-n-acetylenolpyruvylglucosamine Reductase, domain 2"/>
    <property type="match status" value="1"/>
</dbReference>
<keyword evidence="4" id="KW-0274">FAD</keyword>
<name>A0A2T0LR39_9PSEU</name>
<evidence type="ECO:0000256" key="1">
    <source>
        <dbReference type="ARBA" id="ARBA00001974"/>
    </source>
</evidence>
<dbReference type="GO" id="GO:0016491">
    <property type="term" value="F:oxidoreductase activity"/>
    <property type="evidence" value="ECO:0007669"/>
    <property type="project" value="UniProtKB-KW"/>
</dbReference>
<evidence type="ECO:0000256" key="4">
    <source>
        <dbReference type="ARBA" id="ARBA00022827"/>
    </source>
</evidence>
<dbReference type="Gene3D" id="3.30.465.10">
    <property type="match status" value="1"/>
</dbReference>
<dbReference type="InterPro" id="IPR036318">
    <property type="entry name" value="FAD-bd_PCMH-like_sf"/>
</dbReference>
<dbReference type="InterPro" id="IPR016169">
    <property type="entry name" value="FAD-bd_PCMH_sub2"/>
</dbReference>
<feature type="domain" description="FAD-binding PCMH-type" evidence="6">
    <location>
        <begin position="38"/>
        <end position="206"/>
    </location>
</feature>
<dbReference type="PANTHER" id="PTHR42973">
    <property type="entry name" value="BINDING OXIDOREDUCTASE, PUTATIVE (AFU_ORTHOLOGUE AFUA_1G17690)-RELATED"/>
    <property type="match status" value="1"/>
</dbReference>
<dbReference type="PROSITE" id="PS51387">
    <property type="entry name" value="FAD_PCMH"/>
    <property type="match status" value="1"/>
</dbReference>
<gene>
    <name evidence="7" type="ORF">B0I33_10878</name>
</gene>
<dbReference type="SUPFAM" id="SSF56176">
    <property type="entry name" value="FAD-binding/transporter-associated domain-like"/>
    <property type="match status" value="1"/>
</dbReference>
<dbReference type="InterPro" id="IPR006094">
    <property type="entry name" value="Oxid_FAD_bind_N"/>
</dbReference>
<dbReference type="Proteomes" id="UP000238362">
    <property type="component" value="Unassembled WGS sequence"/>
</dbReference>
<dbReference type="AlphaFoldDB" id="A0A2T0LR39"/>
<dbReference type="PROSITE" id="PS00862">
    <property type="entry name" value="OX2_COVAL_FAD"/>
    <property type="match status" value="1"/>
</dbReference>
<dbReference type="InterPro" id="IPR006093">
    <property type="entry name" value="Oxy_OxRdtase_FAD_BS"/>
</dbReference>
<reference evidence="7 8" key="1">
    <citation type="submission" date="2018-03" db="EMBL/GenBank/DDBJ databases">
        <title>Genomic Encyclopedia of Type Strains, Phase III (KMG-III): the genomes of soil and plant-associated and newly described type strains.</title>
        <authorList>
            <person name="Whitman W."/>
        </authorList>
    </citation>
    <scope>NUCLEOTIDE SEQUENCE [LARGE SCALE GENOMIC DNA]</scope>
    <source>
        <strain evidence="7 8">CGMCC 4.7125</strain>
    </source>
</reference>
<dbReference type="InterPro" id="IPR016167">
    <property type="entry name" value="FAD-bd_PCMH_sub1"/>
</dbReference>
<dbReference type="RefSeq" id="WP_106180270.1">
    <property type="nucleotide sequence ID" value="NZ_PVNH01000008.1"/>
</dbReference>